<gene>
    <name evidence="1" type="ORF">ILUMI_10227</name>
</gene>
<sequence>MTAYFIYQRFRNLVKYDAVVDNLQQTKSLPTVPCSATGKERDKVDAAAVENAAKEVVAGRMTKREAFIHFKVSSITLARHLKKNSDPVEFPYQASNAVTKVFTDRQEKDLLNYVILASQWCFGVNVGETRKLAY</sequence>
<dbReference type="EMBL" id="VTPC01005491">
    <property type="protein sequence ID" value="KAF2895949.1"/>
    <property type="molecule type" value="Genomic_DNA"/>
</dbReference>
<evidence type="ECO:0008006" key="3">
    <source>
        <dbReference type="Google" id="ProtNLM"/>
    </source>
</evidence>
<keyword evidence="2" id="KW-1185">Reference proteome</keyword>
<name>A0A8K0GDT9_IGNLU</name>
<evidence type="ECO:0000313" key="1">
    <source>
        <dbReference type="EMBL" id="KAF2895949.1"/>
    </source>
</evidence>
<accession>A0A8K0GDT9</accession>
<protein>
    <recommendedName>
        <fullName evidence="3">HTH psq-type domain-containing protein</fullName>
    </recommendedName>
</protein>
<reference evidence="1" key="1">
    <citation type="submission" date="2019-08" db="EMBL/GenBank/DDBJ databases">
        <title>The genome of the North American firefly Photinus pyralis.</title>
        <authorList>
            <consortium name="Photinus pyralis genome working group"/>
            <person name="Fallon T.R."/>
            <person name="Sander Lower S.E."/>
            <person name="Weng J.-K."/>
        </authorList>
    </citation>
    <scope>NUCLEOTIDE SEQUENCE</scope>
    <source>
        <strain evidence="1">TRF0915ILg1</strain>
        <tissue evidence="1">Whole body</tissue>
    </source>
</reference>
<dbReference type="OrthoDB" id="6145086at2759"/>
<evidence type="ECO:0000313" key="2">
    <source>
        <dbReference type="Proteomes" id="UP000801492"/>
    </source>
</evidence>
<comment type="caution">
    <text evidence="1">The sequence shown here is derived from an EMBL/GenBank/DDBJ whole genome shotgun (WGS) entry which is preliminary data.</text>
</comment>
<organism evidence="1 2">
    <name type="scientific">Ignelater luminosus</name>
    <name type="common">Cucubano</name>
    <name type="synonym">Pyrophorus luminosus</name>
    <dbReference type="NCBI Taxonomy" id="2038154"/>
    <lineage>
        <taxon>Eukaryota</taxon>
        <taxon>Metazoa</taxon>
        <taxon>Ecdysozoa</taxon>
        <taxon>Arthropoda</taxon>
        <taxon>Hexapoda</taxon>
        <taxon>Insecta</taxon>
        <taxon>Pterygota</taxon>
        <taxon>Neoptera</taxon>
        <taxon>Endopterygota</taxon>
        <taxon>Coleoptera</taxon>
        <taxon>Polyphaga</taxon>
        <taxon>Elateriformia</taxon>
        <taxon>Elateroidea</taxon>
        <taxon>Elateridae</taxon>
        <taxon>Agrypninae</taxon>
        <taxon>Pyrophorini</taxon>
        <taxon>Ignelater</taxon>
    </lineage>
</organism>
<proteinExistence type="predicted"/>
<dbReference type="Proteomes" id="UP000801492">
    <property type="component" value="Unassembled WGS sequence"/>
</dbReference>
<dbReference type="AlphaFoldDB" id="A0A8K0GDT9"/>